<name>X1L5Q5_9ZZZZ</name>
<sequence>RYQYGDGCLSDQLLGQLLAHVVDLGHILPEDHVKKTIKSIYKYNFRKDLGSHHNVQRTYALNNEKGLLLCSWPKGGRPRLPFVYSDEVWTGIEYQVAAHLIYEGFIKEGLTIAKAVRERHDGYRRNPWNEVECGNHYVRSMASWAILLALSGFKYDMVKKIMSFDPAINQDNFSTFWSTGKGWGIYTQKANPKTGELEWTIEVLYGNLEDVQVNGKKIQADSSRI</sequence>
<feature type="domain" description="Glycosyl-hydrolase family 116 catalytic region" evidence="1">
    <location>
        <begin position="4"/>
        <end position="146"/>
    </location>
</feature>
<proteinExistence type="predicted"/>
<feature type="non-terminal residue" evidence="2">
    <location>
        <position position="1"/>
    </location>
</feature>
<dbReference type="EMBL" id="BARU01037694">
    <property type="protein sequence ID" value="GAH89458.1"/>
    <property type="molecule type" value="Genomic_DNA"/>
</dbReference>
<gene>
    <name evidence="2" type="ORF">S03H2_58682</name>
</gene>
<comment type="caution">
    <text evidence="2">The sequence shown here is derived from an EMBL/GenBank/DDBJ whole genome shotgun (WGS) entry which is preliminary data.</text>
</comment>
<dbReference type="PANTHER" id="PTHR12654:SF0">
    <property type="entry name" value="NON-LYSOSOMAL GLUCOSYLCERAMIDASE"/>
    <property type="match status" value="1"/>
</dbReference>
<protein>
    <recommendedName>
        <fullName evidence="1">Glycosyl-hydrolase family 116 catalytic region domain-containing protein</fullName>
    </recommendedName>
</protein>
<evidence type="ECO:0000313" key="2">
    <source>
        <dbReference type="EMBL" id="GAH89458.1"/>
    </source>
</evidence>
<dbReference type="PANTHER" id="PTHR12654">
    <property type="entry name" value="BILE ACID BETA-GLUCOSIDASE-RELATED"/>
    <property type="match status" value="1"/>
</dbReference>
<dbReference type="Pfam" id="PF04685">
    <property type="entry name" value="DUF608"/>
    <property type="match status" value="1"/>
</dbReference>
<evidence type="ECO:0000259" key="1">
    <source>
        <dbReference type="Pfam" id="PF04685"/>
    </source>
</evidence>
<accession>X1L5Q5</accession>
<dbReference type="InterPro" id="IPR052566">
    <property type="entry name" value="Non-lysos_glucosylceramidase"/>
</dbReference>
<organism evidence="2">
    <name type="scientific">marine sediment metagenome</name>
    <dbReference type="NCBI Taxonomy" id="412755"/>
    <lineage>
        <taxon>unclassified sequences</taxon>
        <taxon>metagenomes</taxon>
        <taxon>ecological metagenomes</taxon>
    </lineage>
</organism>
<reference evidence="2" key="1">
    <citation type="journal article" date="2014" name="Front. Microbiol.">
        <title>High frequency of phylogenetically diverse reductive dehalogenase-homologous genes in deep subseafloor sedimentary metagenomes.</title>
        <authorList>
            <person name="Kawai M."/>
            <person name="Futagami T."/>
            <person name="Toyoda A."/>
            <person name="Takaki Y."/>
            <person name="Nishi S."/>
            <person name="Hori S."/>
            <person name="Arai W."/>
            <person name="Tsubouchi T."/>
            <person name="Morono Y."/>
            <person name="Uchiyama I."/>
            <person name="Ito T."/>
            <person name="Fujiyama A."/>
            <person name="Inagaki F."/>
            <person name="Takami H."/>
        </authorList>
    </citation>
    <scope>NUCLEOTIDE SEQUENCE</scope>
    <source>
        <strain evidence="2">Expedition CK06-06</strain>
    </source>
</reference>
<dbReference type="GO" id="GO:0004553">
    <property type="term" value="F:hydrolase activity, hydrolyzing O-glycosyl compounds"/>
    <property type="evidence" value="ECO:0007669"/>
    <property type="project" value="InterPro"/>
</dbReference>
<dbReference type="AlphaFoldDB" id="X1L5Q5"/>
<dbReference type="InterPro" id="IPR006775">
    <property type="entry name" value="GH116_catalytic"/>
</dbReference>